<feature type="compositionally biased region" description="Basic and acidic residues" evidence="1">
    <location>
        <begin position="7"/>
        <end position="16"/>
    </location>
</feature>
<dbReference type="AlphaFoldDB" id="A0A2K3K698"/>
<feature type="non-terminal residue" evidence="2">
    <location>
        <position position="1"/>
    </location>
</feature>
<reference evidence="2 3" key="2">
    <citation type="journal article" date="2017" name="Front. Plant Sci.">
        <title>Gene Classification and Mining of Molecular Markers Useful in Red Clover (Trifolium pratense) Breeding.</title>
        <authorList>
            <person name="Istvanek J."/>
            <person name="Dluhosova J."/>
            <person name="Dluhos P."/>
            <person name="Patkova L."/>
            <person name="Nedelnik J."/>
            <person name="Repkova J."/>
        </authorList>
    </citation>
    <scope>NUCLEOTIDE SEQUENCE [LARGE SCALE GENOMIC DNA]</scope>
    <source>
        <strain evidence="3">cv. Tatra</strain>
        <tissue evidence="2">Young leaves</tissue>
    </source>
</reference>
<protein>
    <submittedName>
        <fullName evidence="2">Uncharacterized protein</fullName>
    </submittedName>
</protein>
<dbReference type="EMBL" id="ASHM01086159">
    <property type="protein sequence ID" value="PNX61807.1"/>
    <property type="molecule type" value="Genomic_DNA"/>
</dbReference>
<organism evidence="2 3">
    <name type="scientific">Trifolium pratense</name>
    <name type="common">Red clover</name>
    <dbReference type="NCBI Taxonomy" id="57577"/>
    <lineage>
        <taxon>Eukaryota</taxon>
        <taxon>Viridiplantae</taxon>
        <taxon>Streptophyta</taxon>
        <taxon>Embryophyta</taxon>
        <taxon>Tracheophyta</taxon>
        <taxon>Spermatophyta</taxon>
        <taxon>Magnoliopsida</taxon>
        <taxon>eudicotyledons</taxon>
        <taxon>Gunneridae</taxon>
        <taxon>Pentapetalae</taxon>
        <taxon>rosids</taxon>
        <taxon>fabids</taxon>
        <taxon>Fabales</taxon>
        <taxon>Fabaceae</taxon>
        <taxon>Papilionoideae</taxon>
        <taxon>50 kb inversion clade</taxon>
        <taxon>NPAAA clade</taxon>
        <taxon>Hologalegina</taxon>
        <taxon>IRL clade</taxon>
        <taxon>Trifolieae</taxon>
        <taxon>Trifolium</taxon>
    </lineage>
</organism>
<dbReference type="Proteomes" id="UP000236291">
    <property type="component" value="Unassembled WGS sequence"/>
</dbReference>
<accession>A0A2K3K698</accession>
<evidence type="ECO:0000313" key="3">
    <source>
        <dbReference type="Proteomes" id="UP000236291"/>
    </source>
</evidence>
<reference evidence="2 3" key="1">
    <citation type="journal article" date="2014" name="Am. J. Bot.">
        <title>Genome assembly and annotation for red clover (Trifolium pratense; Fabaceae).</title>
        <authorList>
            <person name="Istvanek J."/>
            <person name="Jaros M."/>
            <person name="Krenek A."/>
            <person name="Repkova J."/>
        </authorList>
    </citation>
    <scope>NUCLEOTIDE SEQUENCE [LARGE SCALE GENOMIC DNA]</scope>
    <source>
        <strain evidence="3">cv. Tatra</strain>
        <tissue evidence="2">Young leaves</tissue>
    </source>
</reference>
<feature type="region of interest" description="Disordered" evidence="1">
    <location>
        <begin position="1"/>
        <end position="25"/>
    </location>
</feature>
<comment type="caution">
    <text evidence="2">The sequence shown here is derived from an EMBL/GenBank/DDBJ whole genome shotgun (WGS) entry which is preliminary data.</text>
</comment>
<evidence type="ECO:0000313" key="2">
    <source>
        <dbReference type="EMBL" id="PNX61807.1"/>
    </source>
</evidence>
<name>A0A2K3K698_TRIPR</name>
<gene>
    <name evidence="2" type="ORF">L195_g052646</name>
</gene>
<evidence type="ECO:0000256" key="1">
    <source>
        <dbReference type="SAM" id="MobiDB-lite"/>
    </source>
</evidence>
<proteinExistence type="predicted"/>
<sequence length="25" mass="2949">SKLKRFRVLDSMHENGEQSDSMILQ</sequence>